<dbReference type="HOGENOM" id="CLU_2975210_0_0_6"/>
<dbReference type="InterPro" id="IPR001633">
    <property type="entry name" value="EAL_dom"/>
</dbReference>
<gene>
    <name evidence="2" type="ORF">C427_0145</name>
</gene>
<feature type="domain" description="EAL" evidence="1">
    <location>
        <begin position="1"/>
        <end position="58"/>
    </location>
</feature>
<keyword evidence="3" id="KW-1185">Reference proteome</keyword>
<dbReference type="eggNOG" id="COG4943">
    <property type="taxonomic scope" value="Bacteria"/>
</dbReference>
<dbReference type="AlphaFoldDB" id="M4RFD7"/>
<dbReference type="EMBL" id="CP003837">
    <property type="protein sequence ID" value="AGH42255.1"/>
    <property type="molecule type" value="Genomic_DNA"/>
</dbReference>
<reference evidence="2 3" key="1">
    <citation type="journal article" date="2013" name="Genome Announc.">
        <title>Complete Genome Sequence of Glaciecola psychrophila Strain 170T.</title>
        <authorList>
            <person name="Yin J."/>
            <person name="Chen J."/>
            <person name="Liu G."/>
            <person name="Yu Y."/>
            <person name="Song L."/>
            <person name="Wang X."/>
            <person name="Qu X."/>
        </authorList>
    </citation>
    <scope>NUCLEOTIDE SEQUENCE [LARGE SCALE GENOMIC DNA]</scope>
    <source>
        <strain evidence="2 3">170</strain>
    </source>
</reference>
<dbReference type="KEGG" id="gps:C427_0145"/>
<dbReference type="Gene3D" id="3.20.20.450">
    <property type="entry name" value="EAL domain"/>
    <property type="match status" value="1"/>
</dbReference>
<proteinExistence type="predicted"/>
<dbReference type="Proteomes" id="UP000011864">
    <property type="component" value="Chromosome"/>
</dbReference>
<dbReference type="SUPFAM" id="SSF141868">
    <property type="entry name" value="EAL domain-like"/>
    <property type="match status" value="1"/>
</dbReference>
<protein>
    <submittedName>
        <fullName evidence="2">Diguanylate cyclase/phosphodiesterase</fullName>
    </submittedName>
</protein>
<dbReference type="STRING" id="1129794.C427_0145"/>
<organism evidence="2 3">
    <name type="scientific">Paraglaciecola psychrophila 170</name>
    <dbReference type="NCBI Taxonomy" id="1129794"/>
    <lineage>
        <taxon>Bacteria</taxon>
        <taxon>Pseudomonadati</taxon>
        <taxon>Pseudomonadota</taxon>
        <taxon>Gammaproteobacteria</taxon>
        <taxon>Alteromonadales</taxon>
        <taxon>Alteromonadaceae</taxon>
        <taxon>Paraglaciecola</taxon>
    </lineage>
</organism>
<dbReference type="PROSITE" id="PS50883">
    <property type="entry name" value="EAL"/>
    <property type="match status" value="1"/>
</dbReference>
<dbReference type="InterPro" id="IPR035919">
    <property type="entry name" value="EAL_sf"/>
</dbReference>
<dbReference type="PATRIC" id="fig|1129794.4.peg.141"/>
<evidence type="ECO:0000313" key="3">
    <source>
        <dbReference type="Proteomes" id="UP000011864"/>
    </source>
</evidence>
<evidence type="ECO:0000259" key="1">
    <source>
        <dbReference type="PROSITE" id="PS50883"/>
    </source>
</evidence>
<evidence type="ECO:0000313" key="2">
    <source>
        <dbReference type="EMBL" id="AGH42255.1"/>
    </source>
</evidence>
<sequence length="58" mass="6754">MRWPTRSGMITPDIFIPVSEELGLIEHMTLDAFERAMPVLNEMRQNVFCWVYISKPVG</sequence>
<name>M4RFD7_9ALTE</name>
<accession>M4RFD7</accession>